<accession>A0A3Q0ENP2</accession>
<organism evidence="2 3">
    <name type="scientific">Vigna radiata var. radiata</name>
    <name type="common">Mung bean</name>
    <name type="synonym">Phaseolus aureus</name>
    <dbReference type="NCBI Taxonomy" id="3916"/>
    <lineage>
        <taxon>Eukaryota</taxon>
        <taxon>Viridiplantae</taxon>
        <taxon>Streptophyta</taxon>
        <taxon>Embryophyta</taxon>
        <taxon>Tracheophyta</taxon>
        <taxon>Spermatophyta</taxon>
        <taxon>Magnoliopsida</taxon>
        <taxon>eudicotyledons</taxon>
        <taxon>Gunneridae</taxon>
        <taxon>Pentapetalae</taxon>
        <taxon>rosids</taxon>
        <taxon>fabids</taxon>
        <taxon>Fabales</taxon>
        <taxon>Fabaceae</taxon>
        <taxon>Papilionoideae</taxon>
        <taxon>50 kb inversion clade</taxon>
        <taxon>NPAAA clade</taxon>
        <taxon>indigoferoid/millettioid clade</taxon>
        <taxon>Phaseoleae</taxon>
        <taxon>Vigna</taxon>
    </lineage>
</organism>
<dbReference type="AlphaFoldDB" id="A0A3Q0ENP2"/>
<dbReference type="KEGG" id="vra:111240918"/>
<reference evidence="3" key="1">
    <citation type="submission" date="2025-08" db="UniProtKB">
        <authorList>
            <consortium name="RefSeq"/>
        </authorList>
    </citation>
    <scope>IDENTIFICATION</scope>
    <source>
        <tissue evidence="3">Leaf</tissue>
    </source>
</reference>
<proteinExistence type="predicted"/>
<dbReference type="RefSeq" id="XP_022632701.1">
    <property type="nucleotide sequence ID" value="XM_022776980.1"/>
</dbReference>
<keyword evidence="2" id="KW-1185">Reference proteome</keyword>
<feature type="compositionally biased region" description="Low complexity" evidence="1">
    <location>
        <begin position="58"/>
        <end position="71"/>
    </location>
</feature>
<dbReference type="Proteomes" id="UP000087766">
    <property type="component" value="Unplaced"/>
</dbReference>
<evidence type="ECO:0000256" key="1">
    <source>
        <dbReference type="SAM" id="MobiDB-lite"/>
    </source>
</evidence>
<name>A0A3Q0ENP2_VIGRR</name>
<evidence type="ECO:0000313" key="3">
    <source>
        <dbReference type="RefSeq" id="XP_022632701.1"/>
    </source>
</evidence>
<sequence>MRTPSSRGRERFLLRGSSPRRACPPHQPWCHRCCWPSVTTSMASFLLRRRAGKPLSLFRSISTSQSSTKSSPPKRKKSSPLNPPVTATVSRQQRKSFPPLRIRGGRHQRAVVSTHTICRLGKNGLWVTNGLEIRLGVGLFDTVLVRLALFDAGERGVWHGYDWFDSSVLC</sequence>
<dbReference type="GeneID" id="111240918"/>
<feature type="region of interest" description="Disordered" evidence="1">
    <location>
        <begin position="58"/>
        <end position="95"/>
    </location>
</feature>
<evidence type="ECO:0000313" key="2">
    <source>
        <dbReference type="Proteomes" id="UP000087766"/>
    </source>
</evidence>
<gene>
    <name evidence="3" type="primary">LOC111240918</name>
</gene>
<protein>
    <submittedName>
        <fullName evidence="3">Uncharacterized protein LOC111240918</fullName>
    </submittedName>
</protein>